<evidence type="ECO:0000313" key="4">
    <source>
        <dbReference type="Proteomes" id="UP001253848"/>
    </source>
</evidence>
<evidence type="ECO:0000259" key="2">
    <source>
        <dbReference type="Pfam" id="PF07885"/>
    </source>
</evidence>
<dbReference type="EMBL" id="JAVRHN010000004">
    <property type="protein sequence ID" value="MDT0686019.1"/>
    <property type="molecule type" value="Genomic_DNA"/>
</dbReference>
<evidence type="ECO:0000256" key="1">
    <source>
        <dbReference type="SAM" id="Phobius"/>
    </source>
</evidence>
<keyword evidence="4" id="KW-1185">Reference proteome</keyword>
<dbReference type="Proteomes" id="UP001253848">
    <property type="component" value="Unassembled WGS sequence"/>
</dbReference>
<dbReference type="RefSeq" id="WP_311499424.1">
    <property type="nucleotide sequence ID" value="NZ_JAVRHN010000004.1"/>
</dbReference>
<feature type="transmembrane region" description="Helical" evidence="1">
    <location>
        <begin position="61"/>
        <end position="84"/>
    </location>
</feature>
<name>A0ABU3DQN6_9FLAO</name>
<keyword evidence="1" id="KW-1133">Transmembrane helix</keyword>
<feature type="transmembrane region" description="Helical" evidence="1">
    <location>
        <begin position="129"/>
        <end position="150"/>
    </location>
</feature>
<organism evidence="3 4">
    <name type="scientific">Autumnicola psychrophila</name>
    <dbReference type="NCBI Taxonomy" id="3075592"/>
    <lineage>
        <taxon>Bacteria</taxon>
        <taxon>Pseudomonadati</taxon>
        <taxon>Bacteroidota</taxon>
        <taxon>Flavobacteriia</taxon>
        <taxon>Flavobacteriales</taxon>
        <taxon>Flavobacteriaceae</taxon>
        <taxon>Autumnicola</taxon>
    </lineage>
</organism>
<keyword evidence="1" id="KW-0812">Transmembrane</keyword>
<comment type="caution">
    <text evidence="3">The sequence shown here is derived from an EMBL/GenBank/DDBJ whole genome shotgun (WGS) entry which is preliminary data.</text>
</comment>
<protein>
    <submittedName>
        <fullName evidence="3">Ion channel</fullName>
    </submittedName>
</protein>
<feature type="domain" description="Potassium channel" evidence="2">
    <location>
        <begin position="82"/>
        <end position="151"/>
    </location>
</feature>
<proteinExistence type="predicted"/>
<gene>
    <name evidence="3" type="ORF">RM541_06565</name>
</gene>
<sequence>MSAIALVCGAVILLVVIHDFFFTTLSDNGAGFISRNVSIFSNQIIQLVVQVIGRKAYSYQGLFVNLMILTSWLLLIWGGLFLVYSSDPEGLTNSSGRVANNWERLYFTGYTLSTLGMGNFKPTTPLFEMITSCFSFFGFIFFTSSMTYFLSVSSALVNKRSFTKGVYSLGKNPQRIAEKLCSFDSSFSYQQFMTLQDMISKHSINHHAYPVIHFYTEVDKKDSFSLNLARLDEAVTILLNTEKGENLQEELEPLRSTLSSFLENMDQNFSQSLPRVKKPLDFQNLSYSENVHNSEGTRERRLILTRLLNSESFNWKDVDED</sequence>
<dbReference type="Gene3D" id="1.10.287.70">
    <property type="match status" value="1"/>
</dbReference>
<dbReference type="Pfam" id="PF07885">
    <property type="entry name" value="Ion_trans_2"/>
    <property type="match status" value="1"/>
</dbReference>
<dbReference type="InterPro" id="IPR013099">
    <property type="entry name" value="K_chnl_dom"/>
</dbReference>
<evidence type="ECO:0000313" key="3">
    <source>
        <dbReference type="EMBL" id="MDT0686019.1"/>
    </source>
</evidence>
<reference evidence="3 4" key="1">
    <citation type="submission" date="2023-09" db="EMBL/GenBank/DDBJ databases">
        <authorList>
            <person name="Rey-Velasco X."/>
        </authorList>
    </citation>
    <scope>NUCLEOTIDE SEQUENCE [LARGE SCALE GENOMIC DNA]</scope>
    <source>
        <strain evidence="3 4">F225</strain>
    </source>
</reference>
<dbReference type="SUPFAM" id="SSF81324">
    <property type="entry name" value="Voltage-gated potassium channels"/>
    <property type="match status" value="1"/>
</dbReference>
<keyword evidence="1" id="KW-0472">Membrane</keyword>
<accession>A0ABU3DQN6</accession>